<dbReference type="GO" id="GO:0000722">
    <property type="term" value="P:telomere maintenance via recombination"/>
    <property type="evidence" value="ECO:0007669"/>
    <property type="project" value="TreeGrafter"/>
</dbReference>
<keyword evidence="5" id="KW-0158">Chromosome</keyword>
<sequence length="1147" mass="135285">MTFLHKLVIKGVRSYNPNKAQTIDFQHPLTLIVGQNGTGKTTLIECLKYITTGTLPPNSKGGAFIYDGGLANNTEVKAEIKLYLHNFYDKEIVIQKIIQTSIKQKKTEQKILEFNVWVNNNPKEIIDFDNTLRSSCGKINKDDLSSILEINTSILENIIFCHQEDTMWYLAEPATIKKKFDEIFSSTRYSKILENLKKAKKEIATKSKVIDTEMSYLLKARDKKFEIENKCATLKEDLEKKICNISALEKNEKDCTSILANLNTEQGKINIIVEKKKEISNFKNLSKITYTEDECNNLFKTIDIDAINNQIIDLEKQIKNQEQEIQSIEKNKQIYEQKQQEVNKLETEKIQILNALQTCSENISVLEKWLNDQKDRFQTKIKLGLQNVKSDDYKNIFELFFKSYDQELNKKIKVVADLKNQCDKYYLELEENRKKIKSLEYLKNFKYEEKDYFEIENLDEILKKLENEYEKAVNLTREMIINEEKINKRDSILKLLRNKTKLKEIDNVKTNIEKIKNTKIEIRKNDKLLNELESLIILITSKFENYNDKIYDNVSCLSHNTEDTVYLDLNIAHRILDISNKNYRCFLCERSIESMDKYKSKLINLSNNEALRKHKISENNYNVKKEILSRIQQFNEKTNNKFMLKLFSTDKMQDFCVYVTELLDNLQNYKTSIKNEINDFELSIIDFEEEVNICKNNINLFNEIENLDIKPISCAKLEDIQKNIKKYKTCKEIKNVKMQMNYLDELISRNNVLEKKYEDKKTECKNKNEKMEALKTSIFKKKLEVDYKLNDFYSKKQNYLELTEKHNKLSHKLNILTENFKEFNPNMLSEKIEHNQKNKNLMFRLKDELNNKKQILSSVNEHLTYYKSLNKFKKIENEIKLLEETLKSKFNLDINTSSNVVLEYLTSLESKIKTMKTKYDKLLENKNILKGEISQLRNQIKSYEVELQTEYKDVVHIYNKKYVENKIIELSCNDIDKCITVLDKSIIDYHYNKIEEINLNLKELWSNCYKGNDIDYIKLIINENGSKNYSYKMMIVKNNIELDMRNRSSAGQKMIGNILLRMALSRVFCCNFNVLTLDEPTTNLDKENVESLAYTLVNITKTNPNLQLIIITHDEDFLSIMCRESLSFYYRLTRNVNGDSVIIKETA</sequence>
<dbReference type="GO" id="GO:0070192">
    <property type="term" value="P:chromosome organization involved in meiotic cell cycle"/>
    <property type="evidence" value="ECO:0007669"/>
    <property type="project" value="TreeGrafter"/>
</dbReference>
<dbReference type="Proteomes" id="UP000034350">
    <property type="component" value="Unassembled WGS sequence"/>
</dbReference>
<dbReference type="GO" id="GO:0043047">
    <property type="term" value="F:single-stranded telomeric DNA binding"/>
    <property type="evidence" value="ECO:0007669"/>
    <property type="project" value="TreeGrafter"/>
</dbReference>
<dbReference type="AlphaFoldDB" id="A0A0F9WF04"/>
<dbReference type="OrthoDB" id="18797at2759"/>
<reference evidence="12 13" key="1">
    <citation type="journal article" date="2015" name="Environ. Microbiol.">
        <title>Genome analyses suggest the presence of polyploidy and recent human-driven expansions in eight global populations of the honeybee pathogen Nosema ceranae.</title>
        <authorList>
            <person name="Pelin A."/>
            <person name="Selman M."/>
            <person name="Aris-Brosou S."/>
            <person name="Farinelli L."/>
            <person name="Corradi N."/>
        </authorList>
    </citation>
    <scope>NUCLEOTIDE SEQUENCE [LARGE SCALE GENOMIC DNA]</scope>
    <source>
        <strain evidence="12 13">PA08 1199</strain>
    </source>
</reference>
<keyword evidence="13" id="KW-1185">Reference proteome</keyword>
<feature type="coiled-coil region" evidence="10">
    <location>
        <begin position="872"/>
        <end position="953"/>
    </location>
</feature>
<feature type="coiled-coil region" evidence="10">
    <location>
        <begin position="304"/>
        <end position="355"/>
    </location>
</feature>
<dbReference type="SUPFAM" id="SSF52540">
    <property type="entry name" value="P-loop containing nucleoside triphosphate hydrolases"/>
    <property type="match status" value="2"/>
</dbReference>
<dbReference type="InterPro" id="IPR027417">
    <property type="entry name" value="P-loop_NTPase"/>
</dbReference>
<dbReference type="VEuPathDB" id="MicrosporidiaDB:NCER_100357"/>
<name>A0A0F9WF04_9MICR</name>
<dbReference type="Pfam" id="PF13476">
    <property type="entry name" value="AAA_23"/>
    <property type="match status" value="1"/>
</dbReference>
<evidence type="ECO:0000313" key="12">
    <source>
        <dbReference type="EMBL" id="KKO75931.1"/>
    </source>
</evidence>
<dbReference type="GO" id="GO:0007004">
    <property type="term" value="P:telomere maintenance via telomerase"/>
    <property type="evidence" value="ECO:0007669"/>
    <property type="project" value="TreeGrafter"/>
</dbReference>
<protein>
    <submittedName>
        <fullName evidence="12">Dna repair protein rad50</fullName>
    </submittedName>
</protein>
<comment type="caution">
    <text evidence="12">The sequence shown here is derived from an EMBL/GenBank/DDBJ whole genome shotgun (WGS) entry which is preliminary data.</text>
</comment>
<comment type="subcellular location">
    <subcellularLocation>
        <location evidence="3">Chromosome</location>
    </subcellularLocation>
    <subcellularLocation>
        <location evidence="2">Nucleus</location>
    </subcellularLocation>
</comment>
<keyword evidence="10" id="KW-0175">Coiled coil</keyword>
<evidence type="ECO:0000256" key="1">
    <source>
        <dbReference type="ARBA" id="ARBA00001947"/>
    </source>
</evidence>
<accession>A0A0F9WF04</accession>
<dbReference type="GO" id="GO:0030870">
    <property type="term" value="C:Mre11 complex"/>
    <property type="evidence" value="ECO:0007669"/>
    <property type="project" value="TreeGrafter"/>
</dbReference>
<keyword evidence="8" id="KW-0539">Nucleus</keyword>
<dbReference type="GO" id="GO:0046872">
    <property type="term" value="F:metal ion binding"/>
    <property type="evidence" value="ECO:0007669"/>
    <property type="project" value="UniProtKB-KW"/>
</dbReference>
<dbReference type="GO" id="GO:0006302">
    <property type="term" value="P:double-strand break repair"/>
    <property type="evidence" value="ECO:0007669"/>
    <property type="project" value="InterPro"/>
</dbReference>
<dbReference type="GO" id="GO:0003691">
    <property type="term" value="F:double-stranded telomeric DNA binding"/>
    <property type="evidence" value="ECO:0007669"/>
    <property type="project" value="TreeGrafter"/>
</dbReference>
<evidence type="ECO:0000256" key="6">
    <source>
        <dbReference type="ARBA" id="ARBA00022723"/>
    </source>
</evidence>
<evidence type="ECO:0000313" key="13">
    <source>
        <dbReference type="Proteomes" id="UP000034350"/>
    </source>
</evidence>
<evidence type="ECO:0000256" key="3">
    <source>
        <dbReference type="ARBA" id="ARBA00004286"/>
    </source>
</evidence>
<evidence type="ECO:0000256" key="4">
    <source>
        <dbReference type="ARBA" id="ARBA00009439"/>
    </source>
</evidence>
<dbReference type="EMBL" id="JPQZ01000009">
    <property type="protein sequence ID" value="KKO75931.1"/>
    <property type="molecule type" value="Genomic_DNA"/>
</dbReference>
<evidence type="ECO:0000259" key="11">
    <source>
        <dbReference type="Pfam" id="PF13476"/>
    </source>
</evidence>
<dbReference type="PANTHER" id="PTHR18867:SF12">
    <property type="entry name" value="DNA REPAIR PROTEIN RAD50"/>
    <property type="match status" value="1"/>
</dbReference>
<dbReference type="Gene3D" id="3.40.50.300">
    <property type="entry name" value="P-loop containing nucleotide triphosphate hydrolases"/>
    <property type="match status" value="2"/>
</dbReference>
<evidence type="ECO:0000256" key="9">
    <source>
        <dbReference type="ARBA" id="ARBA00049360"/>
    </source>
</evidence>
<feature type="domain" description="Rad50/SbcC-type AAA" evidence="11">
    <location>
        <begin position="6"/>
        <end position="239"/>
    </location>
</feature>
<comment type="catalytic activity">
    <reaction evidence="9">
        <text>ATP + H2O = ADP + phosphate + H(+)</text>
        <dbReference type="Rhea" id="RHEA:13065"/>
        <dbReference type="ChEBI" id="CHEBI:15377"/>
        <dbReference type="ChEBI" id="CHEBI:15378"/>
        <dbReference type="ChEBI" id="CHEBI:30616"/>
        <dbReference type="ChEBI" id="CHEBI:43474"/>
        <dbReference type="ChEBI" id="CHEBI:456216"/>
    </reaction>
</comment>
<keyword evidence="7" id="KW-0862">Zinc</keyword>
<organism evidence="12 13">
    <name type="scientific">Vairimorpha ceranae</name>
    <dbReference type="NCBI Taxonomy" id="40302"/>
    <lineage>
        <taxon>Eukaryota</taxon>
        <taxon>Fungi</taxon>
        <taxon>Fungi incertae sedis</taxon>
        <taxon>Microsporidia</taxon>
        <taxon>Nosematidae</taxon>
        <taxon>Vairimorpha</taxon>
    </lineage>
</organism>
<dbReference type="GeneID" id="36321560"/>
<dbReference type="GO" id="GO:0000794">
    <property type="term" value="C:condensed nuclear chromosome"/>
    <property type="evidence" value="ECO:0007669"/>
    <property type="project" value="TreeGrafter"/>
</dbReference>
<dbReference type="PANTHER" id="PTHR18867">
    <property type="entry name" value="RAD50"/>
    <property type="match status" value="1"/>
</dbReference>
<keyword evidence="6" id="KW-0479">Metal-binding</keyword>
<comment type="similarity">
    <text evidence="4">Belongs to the SMC family. RAD50 subfamily.</text>
</comment>
<feature type="coiled-coil region" evidence="10">
    <location>
        <begin position="743"/>
        <end position="819"/>
    </location>
</feature>
<dbReference type="GO" id="GO:0051880">
    <property type="term" value="F:G-quadruplex DNA binding"/>
    <property type="evidence" value="ECO:0007669"/>
    <property type="project" value="TreeGrafter"/>
</dbReference>
<dbReference type="VEuPathDB" id="MicrosporidiaDB:AAJ76_900053566"/>
<gene>
    <name evidence="12" type="ORF">AAJ76_900053566</name>
</gene>
<dbReference type="RefSeq" id="XP_024331673.1">
    <property type="nucleotide sequence ID" value="XM_024476605.1"/>
</dbReference>
<evidence type="ECO:0000256" key="7">
    <source>
        <dbReference type="ARBA" id="ARBA00022833"/>
    </source>
</evidence>
<evidence type="ECO:0000256" key="2">
    <source>
        <dbReference type="ARBA" id="ARBA00004123"/>
    </source>
</evidence>
<evidence type="ECO:0000256" key="5">
    <source>
        <dbReference type="ARBA" id="ARBA00022454"/>
    </source>
</evidence>
<evidence type="ECO:0000256" key="10">
    <source>
        <dbReference type="SAM" id="Coils"/>
    </source>
</evidence>
<dbReference type="VEuPathDB" id="MicrosporidiaDB:G9O61_00g004880"/>
<dbReference type="GO" id="GO:0016887">
    <property type="term" value="F:ATP hydrolysis activity"/>
    <property type="evidence" value="ECO:0007669"/>
    <property type="project" value="InterPro"/>
</dbReference>
<proteinExistence type="inferred from homology"/>
<evidence type="ECO:0000256" key="8">
    <source>
        <dbReference type="ARBA" id="ARBA00023242"/>
    </source>
</evidence>
<feature type="coiled-coil region" evidence="10">
    <location>
        <begin position="415"/>
        <end position="535"/>
    </location>
</feature>
<comment type="cofactor">
    <cofactor evidence="1">
        <name>Zn(2+)</name>
        <dbReference type="ChEBI" id="CHEBI:29105"/>
    </cofactor>
</comment>
<dbReference type="InterPro" id="IPR038729">
    <property type="entry name" value="Rad50/SbcC_AAA"/>
</dbReference>